<dbReference type="CDD" id="cd02440">
    <property type="entry name" value="AdoMet_MTases"/>
    <property type="match status" value="1"/>
</dbReference>
<dbReference type="PANTHER" id="PTHR43591:SF110">
    <property type="entry name" value="RHODANESE DOMAIN-CONTAINING PROTEIN"/>
    <property type="match status" value="1"/>
</dbReference>
<keyword evidence="2" id="KW-0808">Transferase</keyword>
<dbReference type="AlphaFoldDB" id="A0A7J3SMI5"/>
<dbReference type="EMBL" id="DTLS01000133">
    <property type="protein sequence ID" value="HGZ60475.1"/>
    <property type="molecule type" value="Genomic_DNA"/>
</dbReference>
<comment type="caution">
    <text evidence="2">The sequence shown here is derived from an EMBL/GenBank/DDBJ whole genome shotgun (WGS) entry which is preliminary data.</text>
</comment>
<dbReference type="InterPro" id="IPR029063">
    <property type="entry name" value="SAM-dependent_MTases_sf"/>
</dbReference>
<evidence type="ECO:0000259" key="1">
    <source>
        <dbReference type="Pfam" id="PF08241"/>
    </source>
</evidence>
<keyword evidence="2" id="KW-0489">Methyltransferase</keyword>
<dbReference type="GO" id="GO:0032259">
    <property type="term" value="P:methylation"/>
    <property type="evidence" value="ECO:0007669"/>
    <property type="project" value="UniProtKB-KW"/>
</dbReference>
<accession>A0A7J3SMI5</accession>
<dbReference type="SUPFAM" id="SSF53335">
    <property type="entry name" value="S-adenosyl-L-methionine-dependent methyltransferases"/>
    <property type="match status" value="1"/>
</dbReference>
<organism evidence="2">
    <name type="scientific">Fervidicoccus fontis</name>
    <dbReference type="NCBI Taxonomy" id="683846"/>
    <lineage>
        <taxon>Archaea</taxon>
        <taxon>Thermoproteota</taxon>
        <taxon>Thermoprotei</taxon>
        <taxon>Fervidicoccales</taxon>
        <taxon>Fervidicoccaceae</taxon>
        <taxon>Fervidicoccus</taxon>
    </lineage>
</organism>
<feature type="domain" description="Methyltransferase type 11" evidence="1">
    <location>
        <begin position="46"/>
        <end position="147"/>
    </location>
</feature>
<proteinExistence type="predicted"/>
<dbReference type="PANTHER" id="PTHR43591">
    <property type="entry name" value="METHYLTRANSFERASE"/>
    <property type="match status" value="1"/>
</dbReference>
<evidence type="ECO:0000313" key="2">
    <source>
        <dbReference type="EMBL" id="HGZ60475.1"/>
    </source>
</evidence>
<dbReference type="Gene3D" id="3.40.50.150">
    <property type="entry name" value="Vaccinia Virus protein VP39"/>
    <property type="match status" value="1"/>
</dbReference>
<name>A0A7J3SMI5_9CREN</name>
<dbReference type="Pfam" id="PF08241">
    <property type="entry name" value="Methyltransf_11"/>
    <property type="match status" value="1"/>
</dbReference>
<gene>
    <name evidence="2" type="ORF">ENW83_04635</name>
</gene>
<dbReference type="InterPro" id="IPR013216">
    <property type="entry name" value="Methyltransf_11"/>
</dbReference>
<sequence length="198" mass="22422">MKMNVKDVMKKYDITANGYDELYQEEQGIKYLSAWKIISNMKGKVIDIGCGTLLLERFMSAYGTIERIDYIVGLDISERMLLIGLAKVSSDERINSKLDIVRGDASMLPFRSSSFDFAVSFTVFTLLPIEAIGIIEMDRVARRGGVFTMLKKFCRLPLDRKYETIGETDKDLIFVLKKEINSKGELGEGSDKKIDDDS</sequence>
<reference evidence="2" key="1">
    <citation type="journal article" date="2020" name="mSystems">
        <title>Genome- and Community-Level Interaction Insights into Carbon Utilization and Element Cycling Functions of Hydrothermarchaeota in Hydrothermal Sediment.</title>
        <authorList>
            <person name="Zhou Z."/>
            <person name="Liu Y."/>
            <person name="Xu W."/>
            <person name="Pan J."/>
            <person name="Luo Z.H."/>
            <person name="Li M."/>
        </authorList>
    </citation>
    <scope>NUCLEOTIDE SEQUENCE [LARGE SCALE GENOMIC DNA]</scope>
    <source>
        <strain evidence="2">SpSt-885</strain>
    </source>
</reference>
<protein>
    <submittedName>
        <fullName evidence="2">Class I SAM-dependent methyltransferase</fullName>
    </submittedName>
</protein>
<dbReference type="GO" id="GO:0008757">
    <property type="term" value="F:S-adenosylmethionine-dependent methyltransferase activity"/>
    <property type="evidence" value="ECO:0007669"/>
    <property type="project" value="InterPro"/>
</dbReference>